<dbReference type="RefSeq" id="WP_263371887.1">
    <property type="nucleotide sequence ID" value="NZ_JAGSYD010000003.1"/>
</dbReference>
<dbReference type="SUPFAM" id="SSF55729">
    <property type="entry name" value="Acyl-CoA N-acyltransferases (Nat)"/>
    <property type="match status" value="1"/>
</dbReference>
<dbReference type="Gene3D" id="3.40.630.30">
    <property type="match status" value="1"/>
</dbReference>
<accession>A0ABW1Z7U6</accession>
<name>A0ABW1Z7U6_9BACT</name>
<evidence type="ECO:0000313" key="1">
    <source>
        <dbReference type="EMBL" id="MFC6645522.1"/>
    </source>
</evidence>
<dbReference type="EMBL" id="JBHSWI010000001">
    <property type="protein sequence ID" value="MFC6645522.1"/>
    <property type="molecule type" value="Genomic_DNA"/>
</dbReference>
<protein>
    <recommendedName>
        <fullName evidence="3">N-acetyltransferase domain-containing protein</fullName>
    </recommendedName>
</protein>
<gene>
    <name evidence="1" type="ORF">ACFQBQ_07970</name>
</gene>
<sequence>MTLAKRKIAESKELLGSITFRVDFAVSLSEYGGDPSDYITVYEGNIIGMADDDSEQKIGTLILYMVEAGRTMNEGVSLFDVMDCLDGDSCDCFENLFDPDSEQLKPEVEKLISEDRAAQWDIMLIERLELVPEYRGRGLGKSVALRAIQKFGENCGVITCVPVPLQFSGLGRNDRKPRGMTLAQRRVREFWEDVGFDRVPNSDYFIWPQ</sequence>
<dbReference type="InterPro" id="IPR016181">
    <property type="entry name" value="Acyl_CoA_acyltransferase"/>
</dbReference>
<keyword evidence="2" id="KW-1185">Reference proteome</keyword>
<evidence type="ECO:0000313" key="2">
    <source>
        <dbReference type="Proteomes" id="UP001596391"/>
    </source>
</evidence>
<comment type="caution">
    <text evidence="1">The sequence shown here is derived from an EMBL/GenBank/DDBJ whole genome shotgun (WGS) entry which is preliminary data.</text>
</comment>
<organism evidence="1 2">
    <name type="scientific">Granulicella cerasi</name>
    <dbReference type="NCBI Taxonomy" id="741063"/>
    <lineage>
        <taxon>Bacteria</taxon>
        <taxon>Pseudomonadati</taxon>
        <taxon>Acidobacteriota</taxon>
        <taxon>Terriglobia</taxon>
        <taxon>Terriglobales</taxon>
        <taxon>Acidobacteriaceae</taxon>
        <taxon>Granulicella</taxon>
    </lineage>
</organism>
<proteinExistence type="predicted"/>
<dbReference type="Proteomes" id="UP001596391">
    <property type="component" value="Unassembled WGS sequence"/>
</dbReference>
<reference evidence="2" key="1">
    <citation type="journal article" date="2019" name="Int. J. Syst. Evol. Microbiol.">
        <title>The Global Catalogue of Microorganisms (GCM) 10K type strain sequencing project: providing services to taxonomists for standard genome sequencing and annotation.</title>
        <authorList>
            <consortium name="The Broad Institute Genomics Platform"/>
            <consortium name="The Broad Institute Genome Sequencing Center for Infectious Disease"/>
            <person name="Wu L."/>
            <person name="Ma J."/>
        </authorList>
    </citation>
    <scope>NUCLEOTIDE SEQUENCE [LARGE SCALE GENOMIC DNA]</scope>
    <source>
        <strain evidence="2">CGMCC 1.16026</strain>
    </source>
</reference>
<evidence type="ECO:0008006" key="3">
    <source>
        <dbReference type="Google" id="ProtNLM"/>
    </source>
</evidence>